<accession>A0ABR3FKH9</accession>
<dbReference type="Proteomes" id="UP001465976">
    <property type="component" value="Unassembled WGS sequence"/>
</dbReference>
<organism evidence="1 2">
    <name type="scientific">Marasmius crinis-equi</name>
    <dbReference type="NCBI Taxonomy" id="585013"/>
    <lineage>
        <taxon>Eukaryota</taxon>
        <taxon>Fungi</taxon>
        <taxon>Dikarya</taxon>
        <taxon>Basidiomycota</taxon>
        <taxon>Agaricomycotina</taxon>
        <taxon>Agaricomycetes</taxon>
        <taxon>Agaricomycetidae</taxon>
        <taxon>Agaricales</taxon>
        <taxon>Marasmiineae</taxon>
        <taxon>Marasmiaceae</taxon>
        <taxon>Marasmius</taxon>
    </lineage>
</organism>
<protein>
    <submittedName>
        <fullName evidence="1">Uncharacterized protein</fullName>
    </submittedName>
</protein>
<evidence type="ECO:0000313" key="1">
    <source>
        <dbReference type="EMBL" id="KAL0575760.1"/>
    </source>
</evidence>
<gene>
    <name evidence="1" type="ORF">V5O48_006203</name>
</gene>
<comment type="caution">
    <text evidence="1">The sequence shown here is derived from an EMBL/GenBank/DDBJ whole genome shotgun (WGS) entry which is preliminary data.</text>
</comment>
<sequence>MPPKDTYSFLYAGNTSYLPEGAFIAAGLSKISELADFLELASNDSAIHVRHVLLADVSVEELENCLGLLKLPDPRSPEGNSTAGSLDAMETEDHWLDLAEDLMGLVNSLPNRHDIDITDEEEDILSENRKTSRRIGRAVRDLPSVIDRIFARIAPTVETMSLLLYISRESTYGHPDLAWVESFFWTSSDVGEWVQKNDFPRLRALTLRNAYNFGGDMEFDGYTVERLRQEGNYTAFIPRRVPFPSFQNLTHLHIARSDSQFWEYAPSFDSLRESTPSLIHARFTGGPHPKLYKDPPRDIYEGWSKWMNDFLPIGWWDNILRAVNKYPKPPKPESCIPPDLQVFIHPQFGPGLTSPGGFCGTNRAEYIGSIRSLQRTEDEETNVHLIWPNEEDWTKTWSLPDGLGVSKSSLALFPVDKAIANFEGRVAGGDGDWTIEASSEESRKWWW</sequence>
<evidence type="ECO:0000313" key="2">
    <source>
        <dbReference type="Proteomes" id="UP001465976"/>
    </source>
</evidence>
<reference evidence="1 2" key="1">
    <citation type="submission" date="2024-02" db="EMBL/GenBank/DDBJ databases">
        <title>A draft genome for the cacao thread blight pathogen Marasmius crinis-equi.</title>
        <authorList>
            <person name="Cohen S.P."/>
            <person name="Baruah I.K."/>
            <person name="Amoako-Attah I."/>
            <person name="Bukari Y."/>
            <person name="Meinhardt L.W."/>
            <person name="Bailey B.A."/>
        </authorList>
    </citation>
    <scope>NUCLEOTIDE SEQUENCE [LARGE SCALE GENOMIC DNA]</scope>
    <source>
        <strain evidence="1 2">GH-76</strain>
    </source>
</reference>
<name>A0ABR3FKH9_9AGAR</name>
<dbReference type="EMBL" id="JBAHYK010000276">
    <property type="protein sequence ID" value="KAL0575760.1"/>
    <property type="molecule type" value="Genomic_DNA"/>
</dbReference>
<keyword evidence="2" id="KW-1185">Reference proteome</keyword>
<proteinExistence type="predicted"/>